<dbReference type="Proteomes" id="UP000784294">
    <property type="component" value="Unassembled WGS sequence"/>
</dbReference>
<feature type="binding site" evidence="5">
    <location>
        <begin position="75"/>
        <end position="80"/>
    </location>
    <ligand>
        <name>ATP</name>
        <dbReference type="ChEBI" id="CHEBI:30616"/>
    </ligand>
</feature>
<dbReference type="Pfam" id="PF13589">
    <property type="entry name" value="HATPase_c_3"/>
    <property type="match status" value="1"/>
</dbReference>
<organism evidence="7 8">
    <name type="scientific">Protopolystoma xenopodis</name>
    <dbReference type="NCBI Taxonomy" id="117903"/>
    <lineage>
        <taxon>Eukaryota</taxon>
        <taxon>Metazoa</taxon>
        <taxon>Spiralia</taxon>
        <taxon>Lophotrochozoa</taxon>
        <taxon>Platyhelminthes</taxon>
        <taxon>Monogenea</taxon>
        <taxon>Polyopisthocotylea</taxon>
        <taxon>Polystomatidea</taxon>
        <taxon>Polystomatidae</taxon>
        <taxon>Protopolystoma</taxon>
    </lineage>
</organism>
<keyword evidence="4" id="KW-0143">Chaperone</keyword>
<evidence type="ECO:0000313" key="8">
    <source>
        <dbReference type="Proteomes" id="UP000784294"/>
    </source>
</evidence>
<dbReference type="OrthoDB" id="5426351at2759"/>
<dbReference type="InterPro" id="IPR036890">
    <property type="entry name" value="HATPase_C_sf"/>
</dbReference>
<dbReference type="SUPFAM" id="SSF110942">
    <property type="entry name" value="HSP90 C-terminal domain"/>
    <property type="match status" value="1"/>
</dbReference>
<dbReference type="GO" id="GO:0051082">
    <property type="term" value="F:unfolded protein binding"/>
    <property type="evidence" value="ECO:0007669"/>
    <property type="project" value="InterPro"/>
</dbReference>
<feature type="binding site" evidence="5">
    <location>
        <position position="126"/>
    </location>
    <ligand>
        <name>ATP</name>
        <dbReference type="ChEBI" id="CHEBI:30616"/>
    </ligand>
</feature>
<protein>
    <recommendedName>
        <fullName evidence="9">Histidine kinase/HSP90-like ATPase domain-containing protein</fullName>
    </recommendedName>
</protein>
<keyword evidence="3 5" id="KW-0067">ATP-binding</keyword>
<feature type="binding site" evidence="5">
    <location>
        <position position="51"/>
    </location>
    <ligand>
        <name>ATP</name>
        <dbReference type="ChEBI" id="CHEBI:30616"/>
    </ligand>
</feature>
<dbReference type="NCBIfam" id="NF003555">
    <property type="entry name" value="PRK05218.1"/>
    <property type="match status" value="1"/>
</dbReference>
<comment type="similarity">
    <text evidence="1">Belongs to the heat shock protein 90 family.</text>
</comment>
<dbReference type="EMBL" id="CAAALY010030377">
    <property type="protein sequence ID" value="VEL16915.1"/>
    <property type="molecule type" value="Genomic_DNA"/>
</dbReference>
<evidence type="ECO:0000256" key="2">
    <source>
        <dbReference type="ARBA" id="ARBA00022741"/>
    </source>
</evidence>
<dbReference type="PANTHER" id="PTHR11528">
    <property type="entry name" value="HEAT SHOCK PROTEIN 90 FAMILY MEMBER"/>
    <property type="match status" value="1"/>
</dbReference>
<dbReference type="SUPFAM" id="SSF54211">
    <property type="entry name" value="Ribosomal protein S5 domain 2-like"/>
    <property type="match status" value="1"/>
</dbReference>
<dbReference type="GO" id="GO:0140662">
    <property type="term" value="F:ATP-dependent protein folding chaperone"/>
    <property type="evidence" value="ECO:0007669"/>
    <property type="project" value="InterPro"/>
</dbReference>
<evidence type="ECO:0000256" key="1">
    <source>
        <dbReference type="ARBA" id="ARBA00008239"/>
    </source>
</evidence>
<dbReference type="FunFam" id="3.30.230.80:FF:000001">
    <property type="entry name" value="Heat shock protein 90 alpha"/>
    <property type="match status" value="1"/>
</dbReference>
<dbReference type="InterPro" id="IPR037196">
    <property type="entry name" value="HSP90_C"/>
</dbReference>
<evidence type="ECO:0000256" key="3">
    <source>
        <dbReference type="ARBA" id="ARBA00022840"/>
    </source>
</evidence>
<feature type="binding site" evidence="5">
    <location>
        <position position="45"/>
    </location>
    <ligand>
        <name>ATP</name>
        <dbReference type="ChEBI" id="CHEBI:30616"/>
    </ligand>
</feature>
<dbReference type="CDD" id="cd16927">
    <property type="entry name" value="HATPase_Hsp90-like"/>
    <property type="match status" value="1"/>
</dbReference>
<dbReference type="GO" id="GO:0016887">
    <property type="term" value="F:ATP hydrolysis activity"/>
    <property type="evidence" value="ECO:0007669"/>
    <property type="project" value="InterPro"/>
</dbReference>
<dbReference type="InterPro" id="IPR020575">
    <property type="entry name" value="Hsp90_N"/>
</dbReference>
<evidence type="ECO:0000256" key="4">
    <source>
        <dbReference type="ARBA" id="ARBA00023186"/>
    </source>
</evidence>
<dbReference type="Gene3D" id="1.20.120.790">
    <property type="entry name" value="Heat shock protein 90, C-terminal domain"/>
    <property type="match status" value="1"/>
</dbReference>
<dbReference type="GO" id="GO:0005524">
    <property type="term" value="F:ATP binding"/>
    <property type="evidence" value="ECO:0007669"/>
    <property type="project" value="UniProtKB-KW"/>
</dbReference>
<feature type="binding site" evidence="5">
    <location>
        <position position="324"/>
    </location>
    <ligand>
        <name>ATP</name>
        <dbReference type="ChEBI" id="CHEBI:30616"/>
    </ligand>
</feature>
<dbReference type="AlphaFoldDB" id="A0A3S5CKX9"/>
<reference evidence="7" key="1">
    <citation type="submission" date="2018-11" db="EMBL/GenBank/DDBJ databases">
        <authorList>
            <consortium name="Pathogen Informatics"/>
        </authorList>
    </citation>
    <scope>NUCLEOTIDE SEQUENCE</scope>
</reference>
<dbReference type="InterPro" id="IPR001404">
    <property type="entry name" value="Hsp90_fam"/>
</dbReference>
<dbReference type="PIRSF" id="PIRSF002583">
    <property type="entry name" value="Hsp90"/>
    <property type="match status" value="1"/>
</dbReference>
<accession>A0A3S5CKX9</accession>
<keyword evidence="2 5" id="KW-0547">Nucleotide-binding</keyword>
<feature type="compositionally biased region" description="Basic and acidic residues" evidence="6">
    <location>
        <begin position="176"/>
        <end position="197"/>
    </location>
</feature>
<dbReference type="HAMAP" id="MF_00505">
    <property type="entry name" value="HSP90"/>
    <property type="match status" value="1"/>
</dbReference>
<evidence type="ECO:0000256" key="6">
    <source>
        <dbReference type="SAM" id="MobiDB-lite"/>
    </source>
</evidence>
<evidence type="ECO:0008006" key="9">
    <source>
        <dbReference type="Google" id="ProtNLM"/>
    </source>
</evidence>
<keyword evidence="8" id="KW-1185">Reference proteome</keyword>
<feature type="compositionally biased region" description="Basic and acidic residues" evidence="6">
    <location>
        <begin position="660"/>
        <end position="682"/>
    </location>
</feature>
<evidence type="ECO:0000313" key="7">
    <source>
        <dbReference type="EMBL" id="VEL16915.1"/>
    </source>
</evidence>
<dbReference type="FunFam" id="3.30.565.10:FF:000005">
    <property type="entry name" value="Heat shock protein 90"/>
    <property type="match status" value="1"/>
</dbReference>
<feature type="binding site" evidence="5">
    <location>
        <position position="32"/>
    </location>
    <ligand>
        <name>ATP</name>
        <dbReference type="ChEBI" id="CHEBI:30616"/>
    </ligand>
</feature>
<evidence type="ECO:0000256" key="5">
    <source>
        <dbReference type="PIRSR" id="PIRSR002583-1"/>
    </source>
</evidence>
<dbReference type="Pfam" id="PF00183">
    <property type="entry name" value="HSP90"/>
    <property type="match status" value="1"/>
</dbReference>
<gene>
    <name evidence="7" type="ORF">PXEA_LOCUS10355</name>
</gene>
<dbReference type="PRINTS" id="PR00775">
    <property type="entry name" value="HEATSHOCK90"/>
</dbReference>
<dbReference type="Gene3D" id="3.40.50.11260">
    <property type="match status" value="1"/>
</dbReference>
<name>A0A3S5CKX9_9PLAT</name>
<dbReference type="SUPFAM" id="SSF55874">
    <property type="entry name" value="ATPase domain of HSP90 chaperone/DNA topoisomerase II/histidine kinase"/>
    <property type="match status" value="1"/>
</dbReference>
<dbReference type="InterPro" id="IPR020568">
    <property type="entry name" value="Ribosomal_Su5_D2-typ_SF"/>
</dbReference>
<dbReference type="Gene3D" id="3.30.230.80">
    <property type="match status" value="1"/>
</dbReference>
<sequence>MSLTNSSVLSTTPDLSIRIKANKADRTLHILDTGIGMTKDELIKNLGTIAKSGTSEFLSKISSSGSTDTGDLIGQFGVGFYSSFLVADKVTVISKSNNDDQYVWESDASSYSINKDPRSDSLKRGTELILHLKEEAEDYLDHDSLIRLVRKYSQFINFPIYVWSSSTKTVQEPAPPEEKSGDSQKDDDAKVEEEKKPELKTIEKTVWDWSLMNENKPIWMRKIQDVTEEEYYNFFKAFTKETENPLGKVHFSAEGEVSFQSILYIPARAPHDMYSRNLDTGKDNIKLYVRRVFITDTFDDLMPKYFNFIKGIVDSDDLPLNVSRENLQQSKLLKIIKKKLIRKVIEMISKLSESLYDIFWTEFGISIKLGTIEDSSNRGRMAKLLRFKSSHNETGFVSLADYVARMPVSQKAIYYITASDVHEAKTSPFVERLLKRGYEILYLVDPIDEYLSQSLTEFESKKLQNIAKEGVEIDQSDKHKEQKEAQVKEFEVLLTWLKTEALKDKIEKAALSNLLADSPCALVASSYGWSGNMERIMRSQAFQKSSDASTNFYASQKKTLDINPRHPLIKDLKNRVSEGHADERAFETALLLFDLAALRSGYGLNDSVAFAERIEQVMRKNLDVDLFEKAEEEYDDQPIVGATGSAAEDFKTDLDEESEEVAKRPIVEENIRESESTKKDEL</sequence>
<feature type="binding site" evidence="5">
    <location>
        <begin position="52"/>
        <end position="53"/>
    </location>
    <ligand>
        <name>ATP</name>
        <dbReference type="ChEBI" id="CHEBI:30616"/>
    </ligand>
</feature>
<comment type="caution">
    <text evidence="7">The sequence shown here is derived from an EMBL/GenBank/DDBJ whole genome shotgun (WGS) entry which is preliminary data.</text>
</comment>
<feature type="binding site" evidence="5">
    <location>
        <position position="37"/>
    </location>
    <ligand>
        <name>ATP</name>
        <dbReference type="ChEBI" id="CHEBI:30616"/>
    </ligand>
</feature>
<dbReference type="Gene3D" id="3.30.565.10">
    <property type="entry name" value="Histidine kinase-like ATPase, C-terminal domain"/>
    <property type="match status" value="1"/>
</dbReference>
<feature type="region of interest" description="Disordered" evidence="6">
    <location>
        <begin position="635"/>
        <end position="682"/>
    </location>
</feature>
<proteinExistence type="inferred from homology"/>
<feature type="region of interest" description="Disordered" evidence="6">
    <location>
        <begin position="170"/>
        <end position="197"/>
    </location>
</feature>